<dbReference type="SUPFAM" id="SSF56003">
    <property type="entry name" value="Molybdenum cofactor-binding domain"/>
    <property type="match status" value="1"/>
</dbReference>
<evidence type="ECO:0000256" key="2">
    <source>
        <dbReference type="ARBA" id="ARBA00001974"/>
    </source>
</evidence>
<keyword evidence="9" id="KW-0411">Iron-sulfur</keyword>
<sequence>RRIGGAYGAKISRNGLISNVAALAAYKLQKPVKLSMPFITNMNVIGKRNPFAMDYEVGVSDEGVIEYLNASLYSDIGSEGRNENLTAVISVSFGNICNQDPWDVTVYSTRTNSHTSTWCRAPANTESIAAMESIMEHIAVELDLDPIQVRLRNLSQTTPDNLKLSTSNNLQANRWIKKGLSVVPMLFPTFPFGYWNVVVSIYQYDGTVSVAHAGVEMEQRINTKVAQVCAYALGIPLELVKTKPSNSLTAPNALSSAGSITTKSVCLAILHACDILKERMKPVKEKIPNTNWKELVRQCYLEYADLCATSLYQPNLPDAKDLVGYSTYGATCAEVETDILTGVSHITRVDILEDTGNSMSPEIDIGQVEGAFVMGMGYWTSEQIIFNEKGELLTNRTWNYKPPEVKDIPIDFRIKFHKNNPFPIGILKSKATAEPPLCMSCVVAFAIRNAVGAAGNEANANEDKWYPIAKENFETLKGLQFNRSILFLL</sequence>
<comment type="caution">
    <text evidence="13">The sequence shown here is derived from an EMBL/GenBank/DDBJ whole genome shotgun (WGS) entry which is preliminary data.</text>
</comment>
<reference evidence="13" key="1">
    <citation type="submission" date="2019-08" db="EMBL/GenBank/DDBJ databases">
        <title>The genome of the North American firefly Photinus pyralis.</title>
        <authorList>
            <consortium name="Photinus pyralis genome working group"/>
            <person name="Fallon T.R."/>
            <person name="Sander Lower S.E."/>
            <person name="Weng J.-K."/>
        </authorList>
    </citation>
    <scope>NUCLEOTIDE SEQUENCE</scope>
    <source>
        <strain evidence="13">TRF0915ILg1</strain>
        <tissue evidence="13">Whole body</tissue>
    </source>
</reference>
<dbReference type="InterPro" id="IPR008274">
    <property type="entry name" value="AldOxase/xan_DH_MoCoBD1"/>
</dbReference>
<dbReference type="PANTHER" id="PTHR11908:SF132">
    <property type="entry name" value="ALDEHYDE OXIDASE 1-RELATED"/>
    <property type="match status" value="1"/>
</dbReference>
<evidence type="ECO:0000259" key="12">
    <source>
        <dbReference type="Pfam" id="PF20256"/>
    </source>
</evidence>
<comment type="cofactor">
    <cofactor evidence="10">
        <name>[2Fe-2S] cluster</name>
        <dbReference type="ChEBI" id="CHEBI:190135"/>
    </cofactor>
</comment>
<evidence type="ECO:0000256" key="7">
    <source>
        <dbReference type="ARBA" id="ARBA00023002"/>
    </source>
</evidence>
<evidence type="ECO:0000256" key="3">
    <source>
        <dbReference type="ARBA" id="ARBA00006849"/>
    </source>
</evidence>
<keyword evidence="5" id="KW-0001">2Fe-2S</keyword>
<dbReference type="InterPro" id="IPR046867">
    <property type="entry name" value="AldOxase/xan_DH_MoCoBD2"/>
</dbReference>
<comment type="cofactor">
    <cofactor evidence="1">
        <name>Mo-molybdopterin</name>
        <dbReference type="ChEBI" id="CHEBI:71302"/>
    </cofactor>
</comment>
<feature type="domain" description="Aldehyde oxidase/xanthine dehydrogenase first molybdopterin binding" evidence="11">
    <location>
        <begin position="1"/>
        <end position="154"/>
    </location>
</feature>
<keyword evidence="7" id="KW-0560">Oxidoreductase</keyword>
<dbReference type="EMBL" id="VTPC01002419">
    <property type="protein sequence ID" value="KAF2900074.1"/>
    <property type="molecule type" value="Genomic_DNA"/>
</dbReference>
<keyword evidence="14" id="KW-1185">Reference proteome</keyword>
<evidence type="ECO:0000259" key="11">
    <source>
        <dbReference type="Pfam" id="PF02738"/>
    </source>
</evidence>
<dbReference type="GO" id="GO:0005506">
    <property type="term" value="F:iron ion binding"/>
    <property type="evidence" value="ECO:0007669"/>
    <property type="project" value="InterPro"/>
</dbReference>
<keyword evidence="6" id="KW-0479">Metal-binding</keyword>
<evidence type="ECO:0000256" key="1">
    <source>
        <dbReference type="ARBA" id="ARBA00001924"/>
    </source>
</evidence>
<keyword evidence="4" id="KW-0500">Molybdenum</keyword>
<evidence type="ECO:0000256" key="4">
    <source>
        <dbReference type="ARBA" id="ARBA00022505"/>
    </source>
</evidence>
<feature type="domain" description="Aldehyde oxidase/xanthine dehydrogenase second molybdopterin binding" evidence="12">
    <location>
        <begin position="171"/>
        <end position="409"/>
    </location>
</feature>
<dbReference type="Pfam" id="PF20256">
    <property type="entry name" value="MoCoBD_2"/>
    <property type="match status" value="1"/>
</dbReference>
<dbReference type="PANTHER" id="PTHR11908">
    <property type="entry name" value="XANTHINE DEHYDROGENASE"/>
    <property type="match status" value="1"/>
</dbReference>
<evidence type="ECO:0000256" key="10">
    <source>
        <dbReference type="ARBA" id="ARBA00034078"/>
    </source>
</evidence>
<comment type="cofactor">
    <cofactor evidence="2">
        <name>FAD</name>
        <dbReference type="ChEBI" id="CHEBI:57692"/>
    </cofactor>
</comment>
<gene>
    <name evidence="13" type="ORF">ILUMI_06114</name>
</gene>
<dbReference type="InterPro" id="IPR016208">
    <property type="entry name" value="Ald_Oxase/xanthine_DH-like"/>
</dbReference>
<protein>
    <recommendedName>
        <fullName evidence="15">Xanthine dehydrogenase</fullName>
    </recommendedName>
</protein>
<evidence type="ECO:0000256" key="8">
    <source>
        <dbReference type="ARBA" id="ARBA00023004"/>
    </source>
</evidence>
<dbReference type="Gene3D" id="3.30.365.10">
    <property type="entry name" value="Aldehyde oxidase/xanthine dehydrogenase, molybdopterin binding domain"/>
    <property type="match status" value="4"/>
</dbReference>
<dbReference type="OrthoDB" id="8300278at2759"/>
<evidence type="ECO:0008006" key="15">
    <source>
        <dbReference type="Google" id="ProtNLM"/>
    </source>
</evidence>
<dbReference type="FunFam" id="3.30.365.10:FF:000002">
    <property type="entry name" value="Xanthine dehydrogenase oxidase"/>
    <property type="match status" value="1"/>
</dbReference>
<dbReference type="InterPro" id="IPR037165">
    <property type="entry name" value="AldOxase/xan_DH_Mopterin-bd_sf"/>
</dbReference>
<dbReference type="GO" id="GO:0051537">
    <property type="term" value="F:2 iron, 2 sulfur cluster binding"/>
    <property type="evidence" value="ECO:0007669"/>
    <property type="project" value="UniProtKB-KW"/>
</dbReference>
<evidence type="ECO:0000313" key="14">
    <source>
        <dbReference type="Proteomes" id="UP000801492"/>
    </source>
</evidence>
<dbReference type="GO" id="GO:0016491">
    <property type="term" value="F:oxidoreductase activity"/>
    <property type="evidence" value="ECO:0007669"/>
    <property type="project" value="UniProtKB-KW"/>
</dbReference>
<evidence type="ECO:0000256" key="5">
    <source>
        <dbReference type="ARBA" id="ARBA00022714"/>
    </source>
</evidence>
<evidence type="ECO:0000256" key="9">
    <source>
        <dbReference type="ARBA" id="ARBA00023014"/>
    </source>
</evidence>
<comment type="similarity">
    <text evidence="3">Belongs to the xanthine dehydrogenase family.</text>
</comment>
<keyword evidence="8" id="KW-0408">Iron</keyword>
<evidence type="ECO:0000256" key="6">
    <source>
        <dbReference type="ARBA" id="ARBA00022723"/>
    </source>
</evidence>
<organism evidence="13 14">
    <name type="scientific">Ignelater luminosus</name>
    <name type="common">Cucubano</name>
    <name type="synonym">Pyrophorus luminosus</name>
    <dbReference type="NCBI Taxonomy" id="2038154"/>
    <lineage>
        <taxon>Eukaryota</taxon>
        <taxon>Metazoa</taxon>
        <taxon>Ecdysozoa</taxon>
        <taxon>Arthropoda</taxon>
        <taxon>Hexapoda</taxon>
        <taxon>Insecta</taxon>
        <taxon>Pterygota</taxon>
        <taxon>Neoptera</taxon>
        <taxon>Endopterygota</taxon>
        <taxon>Coleoptera</taxon>
        <taxon>Polyphaga</taxon>
        <taxon>Elateriformia</taxon>
        <taxon>Elateroidea</taxon>
        <taxon>Elateridae</taxon>
        <taxon>Agrypninae</taxon>
        <taxon>Pyrophorini</taxon>
        <taxon>Ignelater</taxon>
    </lineage>
</organism>
<dbReference type="Pfam" id="PF02738">
    <property type="entry name" value="MoCoBD_1"/>
    <property type="match status" value="1"/>
</dbReference>
<evidence type="ECO:0000313" key="13">
    <source>
        <dbReference type="EMBL" id="KAF2900074.1"/>
    </source>
</evidence>
<feature type="non-terminal residue" evidence="13">
    <location>
        <position position="1"/>
    </location>
</feature>
<proteinExistence type="inferred from homology"/>
<name>A0A8K0GHI7_IGNLU</name>
<dbReference type="Proteomes" id="UP000801492">
    <property type="component" value="Unassembled WGS sequence"/>
</dbReference>
<accession>A0A8K0GHI7</accession>
<dbReference type="AlphaFoldDB" id="A0A8K0GHI7"/>